<dbReference type="AlphaFoldDB" id="A0A8H7ZSB3"/>
<dbReference type="Gene3D" id="3.30.160.60">
    <property type="entry name" value="Classic Zinc Finger"/>
    <property type="match status" value="1"/>
</dbReference>
<dbReference type="SUPFAM" id="SSF57667">
    <property type="entry name" value="beta-beta-alpha zinc fingers"/>
    <property type="match status" value="1"/>
</dbReference>
<dbReference type="InterPro" id="IPR036236">
    <property type="entry name" value="Znf_C2H2_sf"/>
</dbReference>
<dbReference type="OrthoDB" id="8922241at2759"/>
<accession>A0A8H7ZSB3</accession>
<dbReference type="PROSITE" id="PS50157">
    <property type="entry name" value="ZINC_FINGER_C2H2_2"/>
    <property type="match status" value="2"/>
</dbReference>
<evidence type="ECO:0000256" key="6">
    <source>
        <dbReference type="SAM" id="MobiDB-lite"/>
    </source>
</evidence>
<proteinExistence type="predicted"/>
<sequence length="463" mass="48242">RPTLSSPRFPRAEKLAPLASLTRPSQPLLPAGKSPTPRPRSPVLSRLRPDLRQHATPVPAPVASPMVAGATGPVGALSGVHEFYLNLPPENAAAFGAVKNGDGGCSDLRPEELERVLDELVIQNFAASVPASSAPAPGYGALPPAQITPAATPILAGDGACPSGHVQTVDDLLDDFAANSPRLFASLPPPESGCAETFVADGRHLPAESCIPVGSVPALPLPVSTVSREGTLPGGEPSRVLGDTQLAGVSVRTGAGSLGGLSPSVRDPLEDELAFWHLQQGYECAVLDACPVGVCAPVPAAAVPPVAPGFSSPSVKEGPLESDLDGVYATPKSTADVPFVSEERCGPCDRPLFDSELLVPPSPVARPVQGDDAFADDDKKPVPSVLLPLFYEPSVTGNERSPFSSNATEFVCDHPGCGRAFARRFNLGTHQETHLPGSNRRYRCDKCAKAFSRKHDLGRHVDS</sequence>
<evidence type="ECO:0000256" key="3">
    <source>
        <dbReference type="ARBA" id="ARBA00022771"/>
    </source>
</evidence>
<evidence type="ECO:0000256" key="1">
    <source>
        <dbReference type="ARBA" id="ARBA00022723"/>
    </source>
</evidence>
<gene>
    <name evidence="8" type="ORF">BJ554DRAFT_1157</name>
</gene>
<feature type="domain" description="C2H2-type" evidence="7">
    <location>
        <begin position="442"/>
        <end position="463"/>
    </location>
</feature>
<evidence type="ECO:0000259" key="7">
    <source>
        <dbReference type="PROSITE" id="PS50157"/>
    </source>
</evidence>
<organism evidence="8 9">
    <name type="scientific">Olpidium bornovanus</name>
    <dbReference type="NCBI Taxonomy" id="278681"/>
    <lineage>
        <taxon>Eukaryota</taxon>
        <taxon>Fungi</taxon>
        <taxon>Fungi incertae sedis</taxon>
        <taxon>Olpidiomycota</taxon>
        <taxon>Olpidiomycotina</taxon>
        <taxon>Olpidiomycetes</taxon>
        <taxon>Olpidiales</taxon>
        <taxon>Olpidiaceae</taxon>
        <taxon>Olpidium</taxon>
    </lineage>
</organism>
<keyword evidence="2" id="KW-0677">Repeat</keyword>
<dbReference type="PROSITE" id="PS00028">
    <property type="entry name" value="ZINC_FINGER_C2H2_1"/>
    <property type="match status" value="1"/>
</dbReference>
<dbReference type="SMART" id="SM00355">
    <property type="entry name" value="ZnF_C2H2"/>
    <property type="match status" value="2"/>
</dbReference>
<evidence type="ECO:0000256" key="2">
    <source>
        <dbReference type="ARBA" id="ARBA00022737"/>
    </source>
</evidence>
<evidence type="ECO:0000256" key="4">
    <source>
        <dbReference type="ARBA" id="ARBA00022833"/>
    </source>
</evidence>
<comment type="caution">
    <text evidence="8">The sequence shown here is derived from an EMBL/GenBank/DDBJ whole genome shotgun (WGS) entry which is preliminary data.</text>
</comment>
<evidence type="ECO:0000256" key="5">
    <source>
        <dbReference type="PROSITE-ProRule" id="PRU00042"/>
    </source>
</evidence>
<protein>
    <recommendedName>
        <fullName evidence="7">C2H2-type domain-containing protein</fullName>
    </recommendedName>
</protein>
<dbReference type="FunFam" id="3.30.160.60:FF:000125">
    <property type="entry name" value="Putative zinc finger protein 143"/>
    <property type="match status" value="1"/>
</dbReference>
<name>A0A8H7ZSB3_9FUNG</name>
<feature type="non-terminal residue" evidence="8">
    <location>
        <position position="463"/>
    </location>
</feature>
<keyword evidence="4" id="KW-0862">Zinc</keyword>
<keyword evidence="3 5" id="KW-0863">Zinc-finger</keyword>
<dbReference type="GO" id="GO:0008270">
    <property type="term" value="F:zinc ion binding"/>
    <property type="evidence" value="ECO:0007669"/>
    <property type="project" value="UniProtKB-KW"/>
</dbReference>
<feature type="non-terminal residue" evidence="8">
    <location>
        <position position="1"/>
    </location>
</feature>
<keyword evidence="1" id="KW-0479">Metal-binding</keyword>
<evidence type="ECO:0000313" key="9">
    <source>
        <dbReference type="Proteomes" id="UP000673691"/>
    </source>
</evidence>
<feature type="domain" description="C2H2-type" evidence="7">
    <location>
        <begin position="410"/>
        <end position="434"/>
    </location>
</feature>
<evidence type="ECO:0000313" key="8">
    <source>
        <dbReference type="EMBL" id="KAG5458591.1"/>
    </source>
</evidence>
<keyword evidence="9" id="KW-1185">Reference proteome</keyword>
<dbReference type="Proteomes" id="UP000673691">
    <property type="component" value="Unassembled WGS sequence"/>
</dbReference>
<dbReference type="EMBL" id="JAEFCI010008244">
    <property type="protein sequence ID" value="KAG5458591.1"/>
    <property type="molecule type" value="Genomic_DNA"/>
</dbReference>
<dbReference type="InterPro" id="IPR013087">
    <property type="entry name" value="Znf_C2H2_type"/>
</dbReference>
<reference evidence="8 9" key="1">
    <citation type="journal article" name="Sci. Rep.">
        <title>Genome-scale phylogenetic analyses confirm Olpidium as the closest living zoosporic fungus to the non-flagellated, terrestrial fungi.</title>
        <authorList>
            <person name="Chang Y."/>
            <person name="Rochon D."/>
            <person name="Sekimoto S."/>
            <person name="Wang Y."/>
            <person name="Chovatia M."/>
            <person name="Sandor L."/>
            <person name="Salamov A."/>
            <person name="Grigoriev I.V."/>
            <person name="Stajich J.E."/>
            <person name="Spatafora J.W."/>
        </authorList>
    </citation>
    <scope>NUCLEOTIDE SEQUENCE [LARGE SCALE GENOMIC DNA]</scope>
    <source>
        <strain evidence="8">S191</strain>
    </source>
</reference>
<dbReference type="Pfam" id="PF00096">
    <property type="entry name" value="zf-C2H2"/>
    <property type="match status" value="2"/>
</dbReference>
<feature type="region of interest" description="Disordered" evidence="6">
    <location>
        <begin position="1"/>
        <end position="44"/>
    </location>
</feature>